<comment type="caution">
    <text evidence="1">The sequence shown here is derived from an EMBL/GenBank/DDBJ whole genome shotgun (WGS) entry which is preliminary data.</text>
</comment>
<dbReference type="Proteomes" id="UP000790377">
    <property type="component" value="Unassembled WGS sequence"/>
</dbReference>
<feature type="non-terminal residue" evidence="1">
    <location>
        <position position="82"/>
    </location>
</feature>
<keyword evidence="2" id="KW-1185">Reference proteome</keyword>
<sequence length="82" mass="9104">LIAGLITAIALHILGGLSHNHSNFLLASLSIIVSAAFTQVLNTGGRDVQERRNLQRDIDHTLSNWSQDIRTAMDYFDLNPDF</sequence>
<protein>
    <submittedName>
        <fullName evidence="1">Uncharacterized protein</fullName>
    </submittedName>
</protein>
<feature type="non-terminal residue" evidence="1">
    <location>
        <position position="1"/>
    </location>
</feature>
<gene>
    <name evidence="1" type="ORF">BJ138DRAFT_988126</name>
</gene>
<name>A0ACB7ZX06_9AGAM</name>
<proteinExistence type="predicted"/>
<accession>A0ACB7ZX06</accession>
<evidence type="ECO:0000313" key="1">
    <source>
        <dbReference type="EMBL" id="KAH7905679.1"/>
    </source>
</evidence>
<evidence type="ECO:0000313" key="2">
    <source>
        <dbReference type="Proteomes" id="UP000790377"/>
    </source>
</evidence>
<organism evidence="1 2">
    <name type="scientific">Hygrophoropsis aurantiaca</name>
    <dbReference type="NCBI Taxonomy" id="72124"/>
    <lineage>
        <taxon>Eukaryota</taxon>
        <taxon>Fungi</taxon>
        <taxon>Dikarya</taxon>
        <taxon>Basidiomycota</taxon>
        <taxon>Agaricomycotina</taxon>
        <taxon>Agaricomycetes</taxon>
        <taxon>Agaricomycetidae</taxon>
        <taxon>Boletales</taxon>
        <taxon>Coniophorineae</taxon>
        <taxon>Hygrophoropsidaceae</taxon>
        <taxon>Hygrophoropsis</taxon>
    </lineage>
</organism>
<dbReference type="EMBL" id="MU268143">
    <property type="protein sequence ID" value="KAH7905679.1"/>
    <property type="molecule type" value="Genomic_DNA"/>
</dbReference>
<reference evidence="1" key="1">
    <citation type="journal article" date="2021" name="New Phytol.">
        <title>Evolutionary innovations through gain and loss of genes in the ectomycorrhizal Boletales.</title>
        <authorList>
            <person name="Wu G."/>
            <person name="Miyauchi S."/>
            <person name="Morin E."/>
            <person name="Kuo A."/>
            <person name="Drula E."/>
            <person name="Varga T."/>
            <person name="Kohler A."/>
            <person name="Feng B."/>
            <person name="Cao Y."/>
            <person name="Lipzen A."/>
            <person name="Daum C."/>
            <person name="Hundley H."/>
            <person name="Pangilinan J."/>
            <person name="Johnson J."/>
            <person name="Barry K."/>
            <person name="LaButti K."/>
            <person name="Ng V."/>
            <person name="Ahrendt S."/>
            <person name="Min B."/>
            <person name="Choi I.G."/>
            <person name="Park H."/>
            <person name="Plett J.M."/>
            <person name="Magnuson J."/>
            <person name="Spatafora J.W."/>
            <person name="Nagy L.G."/>
            <person name="Henrissat B."/>
            <person name="Grigoriev I.V."/>
            <person name="Yang Z.L."/>
            <person name="Xu J."/>
            <person name="Martin F.M."/>
        </authorList>
    </citation>
    <scope>NUCLEOTIDE SEQUENCE</scope>
    <source>
        <strain evidence="1">ATCC 28755</strain>
    </source>
</reference>